<gene>
    <name evidence="2" type="ORF">NGTW08_p0037</name>
</gene>
<dbReference type="EMBL" id="CP002441">
    <property type="protein sequence ID" value="ADV09167.1"/>
    <property type="molecule type" value="Genomic_DNA"/>
</dbReference>
<name>A0A171IPV2_NEIGO</name>
<keyword evidence="1" id="KW-1133">Transmembrane helix</keyword>
<geneLocation type="plasmid" evidence="2">
    <name>pNGTCDC08107</name>
</geneLocation>
<keyword evidence="1" id="KW-0812">Transmembrane</keyword>
<accession>A0A171IPV2</accession>
<evidence type="ECO:0000256" key="1">
    <source>
        <dbReference type="SAM" id="Phobius"/>
    </source>
</evidence>
<evidence type="ECO:0000313" key="2">
    <source>
        <dbReference type="EMBL" id="ADV09167.1"/>
    </source>
</evidence>
<feature type="transmembrane region" description="Helical" evidence="1">
    <location>
        <begin position="54"/>
        <end position="77"/>
    </location>
</feature>
<sequence>MDRIKSKAGKKMFEVVYMVLAIAYLLFPVRWFAWMYSFYVLCQMLYHWNMADSWIYIGKFILTFGIVMGWLTFVIAFRNKI</sequence>
<keyword evidence="1" id="KW-0472">Membrane</keyword>
<organism evidence="2">
    <name type="scientific">Neisseria gonorrhoeae TCDC-NG08107</name>
    <dbReference type="NCBI Taxonomy" id="940296"/>
    <lineage>
        <taxon>Bacteria</taxon>
        <taxon>Pseudomonadati</taxon>
        <taxon>Pseudomonadota</taxon>
        <taxon>Betaproteobacteria</taxon>
        <taxon>Neisseriales</taxon>
        <taxon>Neisseriaceae</taxon>
        <taxon>Neisseria</taxon>
    </lineage>
</organism>
<reference evidence="2" key="1">
    <citation type="submission" date="2010-12" db="EMBL/GenBank/DDBJ databases">
        <authorList>
            <person name="Wang C.B."/>
            <person name="He X.J."/>
        </authorList>
    </citation>
    <scope>NUCLEOTIDE SEQUENCE</scope>
    <source>
        <strain evidence="2">TCDC-NG08107</strain>
        <plasmid evidence="2">pNGTCDC08107</plasmid>
    </source>
</reference>
<dbReference type="AlphaFoldDB" id="A0A171IPV2"/>
<feature type="transmembrane region" description="Helical" evidence="1">
    <location>
        <begin position="12"/>
        <end position="34"/>
    </location>
</feature>
<keyword evidence="2" id="KW-0614">Plasmid</keyword>
<dbReference type="BioCyc" id="NGON940296:GLHN-2246-MONOMER"/>
<protein>
    <submittedName>
        <fullName evidence="2">KleE</fullName>
    </submittedName>
</protein>
<reference evidence="2" key="2">
    <citation type="journal article" date="2011" name="J. Bacteriol.">
        <title>Draft genome sequence of a dominant, multidrug-resistant Neisseria gonorrhoeae strain, TCDC-NG08107, from a sexual group at high risk of acquiring human immunodeficiency virus infection and syphilis.</title>
        <authorList>
            <person name="Chen C.C."/>
            <person name="Hsia K.C."/>
            <person name="Huang C.T."/>
            <person name="Wong W.W."/>
            <person name="Yen M.Y."/>
            <person name="Li L.H."/>
            <person name="Lin K.Y."/>
            <person name="Chen K.W."/>
            <person name="Li S.Y."/>
        </authorList>
    </citation>
    <scope>NUCLEOTIDE SEQUENCE</scope>
    <source>
        <strain evidence="2">TCDC-NG08107</strain>
        <plasmid evidence="2">pNGTCDC08107</plasmid>
    </source>
</reference>
<proteinExistence type="predicted"/>